<name>A0A432MJ14_9BACT</name>
<evidence type="ECO:0000313" key="3">
    <source>
        <dbReference type="Proteomes" id="UP000280296"/>
    </source>
</evidence>
<comment type="caution">
    <text evidence="2">The sequence shown here is derived from an EMBL/GenBank/DDBJ whole genome shotgun (WGS) entry which is preliminary data.</text>
</comment>
<proteinExistence type="predicted"/>
<sequence>MNTRIRVMMAPVIAMAAAAAALSADAPEARAQYGPRADPITGARTGGRFMPALPSPFDGGAAAARGVGDGGVSRFGGYYGSGYGYPGVGYGAFGVPGLSSYSVSTRIGGLGFSATGYGVSSYGIGGFGVPASGYWVGYGVPSLYGRYPYGSVGFSTFSYGVPYPYVWYGYGGFPYGYGYGSGGGFFGF</sequence>
<evidence type="ECO:0000256" key="1">
    <source>
        <dbReference type="SAM" id="SignalP"/>
    </source>
</evidence>
<organism evidence="2 3">
    <name type="scientific">Tautonia sociabilis</name>
    <dbReference type="NCBI Taxonomy" id="2080755"/>
    <lineage>
        <taxon>Bacteria</taxon>
        <taxon>Pseudomonadati</taxon>
        <taxon>Planctomycetota</taxon>
        <taxon>Planctomycetia</taxon>
        <taxon>Isosphaerales</taxon>
        <taxon>Isosphaeraceae</taxon>
        <taxon>Tautonia</taxon>
    </lineage>
</organism>
<reference evidence="2 3" key="1">
    <citation type="submission" date="2018-12" db="EMBL/GenBank/DDBJ databases">
        <authorList>
            <person name="Toschakov S.V."/>
        </authorList>
    </citation>
    <scope>NUCLEOTIDE SEQUENCE [LARGE SCALE GENOMIC DNA]</scope>
    <source>
        <strain evidence="2 3">GM2012</strain>
    </source>
</reference>
<reference evidence="2 3" key="2">
    <citation type="submission" date="2019-01" db="EMBL/GenBank/DDBJ databases">
        <title>Tautonia sociabilis, a novel thermotolerant planctomycete of Isosphaeraceae family, isolated from a 4000 m deep subterranean habitat.</title>
        <authorList>
            <person name="Kovaleva O.L."/>
            <person name="Elcheninov A.G."/>
            <person name="Van Heerden E."/>
            <person name="Toshchakov S.V."/>
            <person name="Novikov A."/>
            <person name="Bonch-Osmolovskaya E.A."/>
            <person name="Kublanov I.V."/>
        </authorList>
    </citation>
    <scope>NUCLEOTIDE SEQUENCE [LARGE SCALE GENOMIC DNA]</scope>
    <source>
        <strain evidence="2 3">GM2012</strain>
    </source>
</reference>
<dbReference type="RefSeq" id="WP_126725939.1">
    <property type="nucleotide sequence ID" value="NZ_RYZH01000024.1"/>
</dbReference>
<keyword evidence="1" id="KW-0732">Signal</keyword>
<dbReference type="EMBL" id="RYZH01000024">
    <property type="protein sequence ID" value="RUL87220.1"/>
    <property type="molecule type" value="Genomic_DNA"/>
</dbReference>
<evidence type="ECO:0000313" key="2">
    <source>
        <dbReference type="EMBL" id="RUL87220.1"/>
    </source>
</evidence>
<accession>A0A432MJ14</accession>
<dbReference type="Proteomes" id="UP000280296">
    <property type="component" value="Unassembled WGS sequence"/>
</dbReference>
<keyword evidence="3" id="KW-1185">Reference proteome</keyword>
<protein>
    <recommendedName>
        <fullName evidence="4">Spore coat protein</fullName>
    </recommendedName>
</protein>
<dbReference type="AlphaFoldDB" id="A0A432MJ14"/>
<feature type="chain" id="PRO_5018976394" description="Spore coat protein" evidence="1">
    <location>
        <begin position="32"/>
        <end position="188"/>
    </location>
</feature>
<evidence type="ECO:0008006" key="4">
    <source>
        <dbReference type="Google" id="ProtNLM"/>
    </source>
</evidence>
<feature type="signal peptide" evidence="1">
    <location>
        <begin position="1"/>
        <end position="31"/>
    </location>
</feature>
<gene>
    <name evidence="2" type="ORF">TsocGM_13420</name>
</gene>